<dbReference type="PROSITE" id="PS00197">
    <property type="entry name" value="2FE2S_FER_1"/>
    <property type="match status" value="1"/>
</dbReference>
<accession>A0A0E3ZLJ8</accession>
<dbReference type="RefSeq" id="WP_046330025.1">
    <property type="nucleotide sequence ID" value="NZ_CP007501.1"/>
</dbReference>
<dbReference type="InterPro" id="IPR002888">
    <property type="entry name" value="2Fe-2S-bd"/>
</dbReference>
<dbReference type="Gene3D" id="3.10.20.30">
    <property type="match status" value="1"/>
</dbReference>
<protein>
    <submittedName>
        <fullName evidence="8">Aerobic-type carbon monoxide dehydrogenase, small subunit CoxS/CutS-like protein</fullName>
    </submittedName>
</protein>
<dbReference type="GO" id="GO:0016491">
    <property type="term" value="F:oxidoreductase activity"/>
    <property type="evidence" value="ECO:0007669"/>
    <property type="project" value="UniProtKB-KW"/>
</dbReference>
<evidence type="ECO:0000256" key="6">
    <source>
        <dbReference type="ARBA" id="ARBA00034078"/>
    </source>
</evidence>
<keyword evidence="3" id="KW-0560">Oxidoreductase</keyword>
<dbReference type="GO" id="GO:0046872">
    <property type="term" value="F:metal ion binding"/>
    <property type="evidence" value="ECO:0007669"/>
    <property type="project" value="UniProtKB-KW"/>
</dbReference>
<evidence type="ECO:0000313" key="8">
    <source>
        <dbReference type="EMBL" id="AKD25186.1"/>
    </source>
</evidence>
<gene>
    <name evidence="8" type="ORF">CL55_00008530</name>
</gene>
<evidence type="ECO:0000259" key="7">
    <source>
        <dbReference type="PROSITE" id="PS51085"/>
    </source>
</evidence>
<dbReference type="InterPro" id="IPR006058">
    <property type="entry name" value="2Fe2S_fd_BS"/>
</dbReference>
<dbReference type="CDD" id="cd00207">
    <property type="entry name" value="fer2"/>
    <property type="match status" value="1"/>
</dbReference>
<organism evidence="8 9">
    <name type="scientific">Polynucleobacter duraquae</name>
    <dbReference type="NCBI Taxonomy" id="1835254"/>
    <lineage>
        <taxon>Bacteria</taxon>
        <taxon>Pseudomonadati</taxon>
        <taxon>Pseudomonadota</taxon>
        <taxon>Betaproteobacteria</taxon>
        <taxon>Burkholderiales</taxon>
        <taxon>Burkholderiaceae</taxon>
        <taxon>Polynucleobacter</taxon>
    </lineage>
</organism>
<dbReference type="STRING" id="1835254.CL55_00008530"/>
<keyword evidence="9" id="KW-1185">Reference proteome</keyword>
<dbReference type="InterPro" id="IPR051452">
    <property type="entry name" value="Diverse_Oxidoreductases"/>
</dbReference>
<sequence length="164" mass="17531">MKNHLVTLSLNGVEREAACESRTTLLDFIRHDLGLTGTHAGCEHGVCGACTVEFDGEVVRSCLMFACQANGASVNTVEGIAKSGEMSDLQSAFKKYHALQCGFCTAGFLMSAKDLLNKNPNPTELEVREGLSGNLCRCTGYVGIVEAVLEIASARAYKNGREHA</sequence>
<dbReference type="InterPro" id="IPR036010">
    <property type="entry name" value="2Fe-2S_ferredoxin-like_sf"/>
</dbReference>
<dbReference type="FunFam" id="1.10.150.120:FF:000003">
    <property type="entry name" value="Carbon monoxide dehydrogenase, small subunit"/>
    <property type="match status" value="1"/>
</dbReference>
<dbReference type="InterPro" id="IPR001041">
    <property type="entry name" value="2Fe-2S_ferredoxin-type"/>
</dbReference>
<keyword evidence="5" id="KW-0411">Iron-sulfur</keyword>
<dbReference type="InterPro" id="IPR036884">
    <property type="entry name" value="2Fe-2S-bd_dom_sf"/>
</dbReference>
<evidence type="ECO:0000256" key="5">
    <source>
        <dbReference type="ARBA" id="ARBA00023014"/>
    </source>
</evidence>
<dbReference type="Pfam" id="PF01799">
    <property type="entry name" value="Fer2_2"/>
    <property type="match status" value="1"/>
</dbReference>
<dbReference type="GO" id="GO:0051537">
    <property type="term" value="F:2 iron, 2 sulfur cluster binding"/>
    <property type="evidence" value="ECO:0007669"/>
    <property type="project" value="UniProtKB-KW"/>
</dbReference>
<keyword evidence="1" id="KW-0001">2Fe-2S</keyword>
<reference evidence="8 9" key="1">
    <citation type="submission" date="2014-03" db="EMBL/GenBank/DDBJ databases">
        <title>Genome of Polynucleobacter strain MWH-MoK4.</title>
        <authorList>
            <person name="Hahn M.W."/>
        </authorList>
    </citation>
    <scope>NUCLEOTIDE SEQUENCE [LARGE SCALE GENOMIC DNA]</scope>
    <source>
        <strain evidence="8 9">MWH-MoK4</strain>
    </source>
</reference>
<evidence type="ECO:0000256" key="3">
    <source>
        <dbReference type="ARBA" id="ARBA00023002"/>
    </source>
</evidence>
<comment type="cofactor">
    <cofactor evidence="6">
        <name>[2Fe-2S] cluster</name>
        <dbReference type="ChEBI" id="CHEBI:190135"/>
    </cofactor>
</comment>
<evidence type="ECO:0000256" key="2">
    <source>
        <dbReference type="ARBA" id="ARBA00022723"/>
    </source>
</evidence>
<proteinExistence type="predicted"/>
<dbReference type="Pfam" id="PF00111">
    <property type="entry name" value="Fer2"/>
    <property type="match status" value="1"/>
</dbReference>
<dbReference type="HOGENOM" id="CLU_052511_3_1_4"/>
<keyword evidence="4" id="KW-0408">Iron</keyword>
<dbReference type="PANTHER" id="PTHR44379:SF5">
    <property type="entry name" value="OXIDOREDUCTASE WITH IRON-SULFUR SUBUNIT"/>
    <property type="match status" value="1"/>
</dbReference>
<dbReference type="InterPro" id="IPR012675">
    <property type="entry name" value="Beta-grasp_dom_sf"/>
</dbReference>
<feature type="domain" description="2Fe-2S ferredoxin-type" evidence="7">
    <location>
        <begin position="4"/>
        <end position="80"/>
    </location>
</feature>
<dbReference type="EMBL" id="CP007501">
    <property type="protein sequence ID" value="AKD25186.1"/>
    <property type="molecule type" value="Genomic_DNA"/>
</dbReference>
<dbReference type="Gene3D" id="1.10.150.120">
    <property type="entry name" value="[2Fe-2S]-binding domain"/>
    <property type="match status" value="1"/>
</dbReference>
<dbReference type="PROSITE" id="PS51085">
    <property type="entry name" value="2FE2S_FER_2"/>
    <property type="match status" value="1"/>
</dbReference>
<dbReference type="KEGG" id="pdq:CL55_00008530"/>
<name>A0A0E3ZLJ8_9BURK</name>
<dbReference type="PANTHER" id="PTHR44379">
    <property type="entry name" value="OXIDOREDUCTASE WITH IRON-SULFUR SUBUNIT"/>
    <property type="match status" value="1"/>
</dbReference>
<dbReference type="Proteomes" id="UP000061135">
    <property type="component" value="Chromosome"/>
</dbReference>
<dbReference type="PATRIC" id="fig|576611.7.peg.866"/>
<dbReference type="OrthoDB" id="9179439at2"/>
<dbReference type="AlphaFoldDB" id="A0A0E3ZLJ8"/>
<evidence type="ECO:0000256" key="4">
    <source>
        <dbReference type="ARBA" id="ARBA00023004"/>
    </source>
</evidence>
<evidence type="ECO:0000256" key="1">
    <source>
        <dbReference type="ARBA" id="ARBA00022714"/>
    </source>
</evidence>
<dbReference type="SUPFAM" id="SSF54292">
    <property type="entry name" value="2Fe-2S ferredoxin-like"/>
    <property type="match status" value="1"/>
</dbReference>
<dbReference type="FunFam" id="3.10.20.30:FF:000020">
    <property type="entry name" value="Xanthine dehydrogenase iron-sulfur subunit"/>
    <property type="match status" value="1"/>
</dbReference>
<dbReference type="SUPFAM" id="SSF47741">
    <property type="entry name" value="CO dehydrogenase ISP C-domain like"/>
    <property type="match status" value="1"/>
</dbReference>
<keyword evidence="2" id="KW-0479">Metal-binding</keyword>
<evidence type="ECO:0000313" key="9">
    <source>
        <dbReference type="Proteomes" id="UP000061135"/>
    </source>
</evidence>